<keyword evidence="4" id="KW-0346">Stress response</keyword>
<name>A0A251SAD1_HELAN</name>
<evidence type="ECO:0000313" key="3">
    <source>
        <dbReference type="EMBL" id="KAF5765166.1"/>
    </source>
</evidence>
<dbReference type="InterPro" id="IPR029047">
    <property type="entry name" value="HSP70_peptide-bd_sf"/>
</dbReference>
<dbReference type="AlphaFoldDB" id="A0A251SAD1"/>
<dbReference type="Proteomes" id="UP000215914">
    <property type="component" value="Chromosome 15"/>
</dbReference>
<dbReference type="PANTHER" id="PTHR19375">
    <property type="entry name" value="HEAT SHOCK PROTEIN 70KDA"/>
    <property type="match status" value="1"/>
</dbReference>
<gene>
    <name evidence="4" type="ORF">HannXRQ_Chr15g0483931</name>
    <name evidence="3" type="ORF">HanXRQr2_Chr15g0700551</name>
</gene>
<reference evidence="3 5" key="1">
    <citation type="journal article" date="2017" name="Nature">
        <title>The sunflower genome provides insights into oil metabolism, flowering and Asterid evolution.</title>
        <authorList>
            <person name="Badouin H."/>
            <person name="Gouzy J."/>
            <person name="Grassa C.J."/>
            <person name="Murat F."/>
            <person name="Staton S.E."/>
            <person name="Cottret L."/>
            <person name="Lelandais-Briere C."/>
            <person name="Owens G.L."/>
            <person name="Carrere S."/>
            <person name="Mayjonade B."/>
            <person name="Legrand L."/>
            <person name="Gill N."/>
            <person name="Kane N.C."/>
            <person name="Bowers J.E."/>
            <person name="Hubner S."/>
            <person name="Bellec A."/>
            <person name="Berard A."/>
            <person name="Berges H."/>
            <person name="Blanchet N."/>
            <person name="Boniface M.C."/>
            <person name="Brunel D."/>
            <person name="Catrice O."/>
            <person name="Chaidir N."/>
            <person name="Claudel C."/>
            <person name="Donnadieu C."/>
            <person name="Faraut T."/>
            <person name="Fievet G."/>
            <person name="Helmstetter N."/>
            <person name="King M."/>
            <person name="Knapp S.J."/>
            <person name="Lai Z."/>
            <person name="Le Paslier M.C."/>
            <person name="Lippi Y."/>
            <person name="Lorenzon L."/>
            <person name="Mandel J.R."/>
            <person name="Marage G."/>
            <person name="Marchand G."/>
            <person name="Marquand E."/>
            <person name="Bret-Mestries E."/>
            <person name="Morien E."/>
            <person name="Nambeesan S."/>
            <person name="Nguyen T."/>
            <person name="Pegot-Espagnet P."/>
            <person name="Pouilly N."/>
            <person name="Raftis F."/>
            <person name="Sallet E."/>
            <person name="Schiex T."/>
            <person name="Thomas J."/>
            <person name="Vandecasteele C."/>
            <person name="Vares D."/>
            <person name="Vear F."/>
            <person name="Vautrin S."/>
            <person name="Crespi M."/>
            <person name="Mangin B."/>
            <person name="Burke J.M."/>
            <person name="Salse J."/>
            <person name="Munos S."/>
            <person name="Vincourt P."/>
            <person name="Rieseberg L.H."/>
            <person name="Langlade N.B."/>
        </authorList>
    </citation>
    <scope>NUCLEOTIDE SEQUENCE [LARGE SCALE GENOMIC DNA]</scope>
    <source>
        <strain evidence="5">cv. SF193</strain>
        <tissue evidence="3">Leaves</tissue>
    </source>
</reference>
<dbReference type="Gene3D" id="2.60.34.10">
    <property type="entry name" value="Substrate Binding Domain Of DNAk, Chain A, domain 1"/>
    <property type="match status" value="1"/>
</dbReference>
<dbReference type="OMA" id="GSSICIM"/>
<dbReference type="EMBL" id="CM007904">
    <property type="protein sequence ID" value="OTF95511.1"/>
    <property type="molecule type" value="Genomic_DNA"/>
</dbReference>
<dbReference type="GO" id="GO:0005524">
    <property type="term" value="F:ATP binding"/>
    <property type="evidence" value="ECO:0007669"/>
    <property type="project" value="UniProtKB-KW"/>
</dbReference>
<keyword evidence="1" id="KW-0547">Nucleotide-binding</keyword>
<dbReference type="GO" id="GO:0140662">
    <property type="term" value="F:ATP-dependent protein folding chaperone"/>
    <property type="evidence" value="ECO:0007669"/>
    <property type="project" value="InterPro"/>
</dbReference>
<dbReference type="PRINTS" id="PR00301">
    <property type="entry name" value="HEATSHOCK70"/>
</dbReference>
<reference evidence="4" key="2">
    <citation type="submission" date="2017-02" db="EMBL/GenBank/DDBJ databases">
        <title>Sunflower complete genome.</title>
        <authorList>
            <person name="Langlade N."/>
            <person name="Munos S."/>
        </authorList>
    </citation>
    <scope>NUCLEOTIDE SEQUENCE [LARGE SCALE GENOMIC DNA]</scope>
    <source>
        <tissue evidence="4">Leaves</tissue>
    </source>
</reference>
<dbReference type="InParanoid" id="A0A251SAD1"/>
<protein>
    <submittedName>
        <fullName evidence="3 4">Heat shock protein 70 family</fullName>
    </submittedName>
</protein>
<keyword evidence="2" id="KW-0067">ATP-binding</keyword>
<accession>A0A251SAD1</accession>
<evidence type="ECO:0000313" key="5">
    <source>
        <dbReference type="Proteomes" id="UP000215914"/>
    </source>
</evidence>
<evidence type="ECO:0000256" key="2">
    <source>
        <dbReference type="ARBA" id="ARBA00022840"/>
    </source>
</evidence>
<evidence type="ECO:0000313" key="4">
    <source>
        <dbReference type="EMBL" id="OTF95511.1"/>
    </source>
</evidence>
<dbReference type="SUPFAM" id="SSF100920">
    <property type="entry name" value="Heat shock protein 70kD (HSP70), peptide-binding domain"/>
    <property type="match status" value="1"/>
</dbReference>
<sequence>MLMEFFDWKPLCKSIKADEAVANGAAVLAANLCGIGNKVVKDLALLDVTPLSLGTSVYYEHLKEGYMSVIIPWNTPIPTIMEKVYWTSGDNQASMRVDVYQGESTKVKDNIFLDEFIICDVPPAPKGDEKN</sequence>
<dbReference type="Pfam" id="PF00012">
    <property type="entry name" value="HSP70"/>
    <property type="match status" value="1"/>
</dbReference>
<organism evidence="4 5">
    <name type="scientific">Helianthus annuus</name>
    <name type="common">Common sunflower</name>
    <dbReference type="NCBI Taxonomy" id="4232"/>
    <lineage>
        <taxon>Eukaryota</taxon>
        <taxon>Viridiplantae</taxon>
        <taxon>Streptophyta</taxon>
        <taxon>Embryophyta</taxon>
        <taxon>Tracheophyta</taxon>
        <taxon>Spermatophyta</taxon>
        <taxon>Magnoliopsida</taxon>
        <taxon>eudicotyledons</taxon>
        <taxon>Gunneridae</taxon>
        <taxon>Pentapetalae</taxon>
        <taxon>asterids</taxon>
        <taxon>campanulids</taxon>
        <taxon>Asterales</taxon>
        <taxon>Asteraceae</taxon>
        <taxon>Asteroideae</taxon>
        <taxon>Heliantheae alliance</taxon>
        <taxon>Heliantheae</taxon>
        <taxon>Helianthus</taxon>
    </lineage>
</organism>
<dbReference type="InterPro" id="IPR013126">
    <property type="entry name" value="Hsp_70_fam"/>
</dbReference>
<reference evidence="3" key="3">
    <citation type="submission" date="2020-06" db="EMBL/GenBank/DDBJ databases">
        <title>Helianthus annuus Genome sequencing and assembly Release 2.</title>
        <authorList>
            <person name="Gouzy J."/>
            <person name="Langlade N."/>
            <person name="Munos S."/>
        </authorList>
    </citation>
    <scope>NUCLEOTIDE SEQUENCE</scope>
    <source>
        <tissue evidence="3">Leaves</tissue>
    </source>
</reference>
<dbReference type="Gramene" id="mRNA:HanXRQr2_Chr15g0700551">
    <property type="protein sequence ID" value="CDS:HanXRQr2_Chr15g0700551.1"/>
    <property type="gene ID" value="HanXRQr2_Chr15g0700551"/>
</dbReference>
<proteinExistence type="predicted"/>
<evidence type="ECO:0000256" key="1">
    <source>
        <dbReference type="ARBA" id="ARBA00022741"/>
    </source>
</evidence>
<dbReference type="STRING" id="4232.A0A251SAD1"/>
<dbReference type="EMBL" id="MNCJ02000330">
    <property type="protein sequence ID" value="KAF5765166.1"/>
    <property type="molecule type" value="Genomic_DNA"/>
</dbReference>
<keyword evidence="5" id="KW-1185">Reference proteome</keyword>